<dbReference type="AlphaFoldDB" id="A0A8J2E5E8"/>
<keyword evidence="5 8" id="KW-0472">Membrane</keyword>
<feature type="transmembrane region" description="Helical" evidence="8">
    <location>
        <begin position="351"/>
        <end position="380"/>
    </location>
</feature>
<feature type="chain" id="PRO_5035312813" evidence="9">
    <location>
        <begin position="20"/>
        <end position="646"/>
    </location>
</feature>
<sequence length="646" mass="75919">MKGAKEIILCFLFVSVIHCNMIQVYDFSTPKSPAYHIHARKLLELCFPNELNPVMISVELMDLVYEIQKNETIDSSIIVIDNDFSSKVMNQYYTRHPSYLITAESMDRLQDTLQEMKSSTIWNTASVIVAVGKDCVRASEILQVIWKMEALKSYYICQHELMSDESLVYTFNPYTQRAPKQWEQVETEDQPDDRWTLYRQHLKNDQRICSSVTFDKTHSLDRYSLKGYKYGYYDKVFKGKVSPEAYHEEQEIEHFIHNELFTALNVTPIIYLKNLIHGHFNQNLNLLKNGTYDMILEIVDTPNDDDSKILDIISIYVQNGFMIVTKKQNTIPALTEVTNDSFAYETLTISAIFLLIIFVIILLNSRYNFAAALIDLWLLILGMEILTSINRLLIRITFLSATLFVFIVGPELQSQFTSVMTIPSVEKNIDTLDELHDNRYDVYYFDYQTLGEIWENNIFNKYLHLIPDLESCIEKLHENSTACIIPDYMLEKIKIADLHISKESFSKSYLWLTTRKNFPLKVKIDKTAMNLIEAGFINYFERINRLERQLKTQKLINRIEAYEQCEFLDLPNFSSFLWCLTIVILVSFSVFLVELVCRVRKYRGKRLQKLKKRIQRNCQRIATLFRQFATHNRNSNTTFARIEKYR</sequence>
<evidence type="ECO:0000313" key="10">
    <source>
        <dbReference type="EMBL" id="CAG5073959.1"/>
    </source>
</evidence>
<evidence type="ECO:0000256" key="2">
    <source>
        <dbReference type="ARBA" id="ARBA00022475"/>
    </source>
</evidence>
<evidence type="ECO:0000313" key="11">
    <source>
        <dbReference type="Proteomes" id="UP000786811"/>
    </source>
</evidence>
<dbReference type="PANTHER" id="PTHR42643:SF24">
    <property type="entry name" value="IONOTROPIC RECEPTOR 60A"/>
    <property type="match status" value="1"/>
</dbReference>
<comment type="caution">
    <text evidence="10">The sequence shown here is derived from an EMBL/GenBank/DDBJ whole genome shotgun (WGS) entry which is preliminary data.</text>
</comment>
<evidence type="ECO:0000256" key="4">
    <source>
        <dbReference type="ARBA" id="ARBA00022989"/>
    </source>
</evidence>
<gene>
    <name evidence="10" type="ORF">HICCMSTLAB_LOCUS731</name>
</gene>
<accession>A0A8J2E5E8</accession>
<dbReference type="InterPro" id="IPR052192">
    <property type="entry name" value="Insect_Ionotropic_Sensory_Rcpt"/>
</dbReference>
<organism evidence="10 11">
    <name type="scientific">Cotesia congregata</name>
    <name type="common">Parasitoid wasp</name>
    <name type="synonym">Apanteles congregatus</name>
    <dbReference type="NCBI Taxonomy" id="51543"/>
    <lineage>
        <taxon>Eukaryota</taxon>
        <taxon>Metazoa</taxon>
        <taxon>Ecdysozoa</taxon>
        <taxon>Arthropoda</taxon>
        <taxon>Hexapoda</taxon>
        <taxon>Insecta</taxon>
        <taxon>Pterygota</taxon>
        <taxon>Neoptera</taxon>
        <taxon>Endopterygota</taxon>
        <taxon>Hymenoptera</taxon>
        <taxon>Apocrita</taxon>
        <taxon>Ichneumonoidea</taxon>
        <taxon>Braconidae</taxon>
        <taxon>Microgastrinae</taxon>
        <taxon>Cotesia</taxon>
    </lineage>
</organism>
<keyword evidence="9" id="KW-0732">Signal</keyword>
<keyword evidence="3 8" id="KW-0812">Transmembrane</keyword>
<keyword evidence="6" id="KW-0675">Receptor</keyword>
<keyword evidence="4 8" id="KW-1133">Transmembrane helix</keyword>
<dbReference type="PANTHER" id="PTHR42643">
    <property type="entry name" value="IONOTROPIC RECEPTOR 20A-RELATED"/>
    <property type="match status" value="1"/>
</dbReference>
<dbReference type="OrthoDB" id="7679028at2759"/>
<feature type="transmembrane region" description="Helical" evidence="8">
    <location>
        <begin position="575"/>
        <end position="597"/>
    </location>
</feature>
<protein>
    <submittedName>
        <fullName evidence="10">Uncharacterized protein</fullName>
    </submittedName>
</protein>
<evidence type="ECO:0000256" key="3">
    <source>
        <dbReference type="ARBA" id="ARBA00022692"/>
    </source>
</evidence>
<evidence type="ECO:0000256" key="7">
    <source>
        <dbReference type="ARBA" id="ARBA00023180"/>
    </source>
</evidence>
<dbReference type="EMBL" id="CAJNRD030001114">
    <property type="protein sequence ID" value="CAG5073959.1"/>
    <property type="molecule type" value="Genomic_DNA"/>
</dbReference>
<evidence type="ECO:0000256" key="9">
    <source>
        <dbReference type="SAM" id="SignalP"/>
    </source>
</evidence>
<keyword evidence="2" id="KW-1003">Cell membrane</keyword>
<comment type="subcellular location">
    <subcellularLocation>
        <location evidence="1">Cell membrane</location>
        <topology evidence="1">Multi-pass membrane protein</topology>
    </subcellularLocation>
</comment>
<keyword evidence="7" id="KW-0325">Glycoprotein</keyword>
<keyword evidence="11" id="KW-1185">Reference proteome</keyword>
<dbReference type="GO" id="GO:0005886">
    <property type="term" value="C:plasma membrane"/>
    <property type="evidence" value="ECO:0007669"/>
    <property type="project" value="UniProtKB-SubCell"/>
</dbReference>
<evidence type="ECO:0000256" key="8">
    <source>
        <dbReference type="SAM" id="Phobius"/>
    </source>
</evidence>
<proteinExistence type="predicted"/>
<name>A0A8J2E5E8_COTCN</name>
<evidence type="ECO:0000256" key="1">
    <source>
        <dbReference type="ARBA" id="ARBA00004651"/>
    </source>
</evidence>
<evidence type="ECO:0000256" key="6">
    <source>
        <dbReference type="ARBA" id="ARBA00023170"/>
    </source>
</evidence>
<dbReference type="SUPFAM" id="SSF53850">
    <property type="entry name" value="Periplasmic binding protein-like II"/>
    <property type="match status" value="1"/>
</dbReference>
<dbReference type="Proteomes" id="UP000786811">
    <property type="component" value="Unassembled WGS sequence"/>
</dbReference>
<feature type="signal peptide" evidence="9">
    <location>
        <begin position="1"/>
        <end position="19"/>
    </location>
</feature>
<evidence type="ECO:0000256" key="5">
    <source>
        <dbReference type="ARBA" id="ARBA00023136"/>
    </source>
</evidence>
<reference evidence="10" key="1">
    <citation type="submission" date="2021-04" db="EMBL/GenBank/DDBJ databases">
        <authorList>
            <person name="Chebbi M.A.C M."/>
        </authorList>
    </citation>
    <scope>NUCLEOTIDE SEQUENCE</scope>
</reference>